<dbReference type="InterPro" id="IPR028565">
    <property type="entry name" value="MHD"/>
</dbReference>
<feature type="transmembrane region" description="Helical" evidence="17">
    <location>
        <begin position="1043"/>
        <end position="1064"/>
    </location>
</feature>
<dbReference type="InterPro" id="IPR057992">
    <property type="entry name" value="TPR_SYVN1_N"/>
</dbReference>
<dbReference type="GO" id="GO:0061630">
    <property type="term" value="F:ubiquitin protein ligase activity"/>
    <property type="evidence" value="ECO:0007669"/>
    <property type="project" value="UniProtKB-EC"/>
</dbReference>
<feature type="compositionally biased region" description="Polar residues" evidence="16">
    <location>
        <begin position="301"/>
        <end position="322"/>
    </location>
</feature>
<dbReference type="Gene3D" id="1.20.1270.60">
    <property type="entry name" value="Arfaptin homology (AH) domain/BAR domain"/>
    <property type="match status" value="1"/>
</dbReference>
<name>A0A9P8ABN0_MORAP</name>
<keyword evidence="8" id="KW-0479">Metal-binding</keyword>
<evidence type="ECO:0000256" key="8">
    <source>
        <dbReference type="ARBA" id="ARBA00022723"/>
    </source>
</evidence>
<feature type="compositionally biased region" description="Polar residues" evidence="16">
    <location>
        <begin position="1824"/>
        <end position="1833"/>
    </location>
</feature>
<feature type="region of interest" description="Disordered" evidence="16">
    <location>
        <begin position="1694"/>
        <end position="1833"/>
    </location>
</feature>
<feature type="domain" description="RING-type" evidence="18">
    <location>
        <begin position="1196"/>
        <end position="1274"/>
    </location>
</feature>
<dbReference type="InterPro" id="IPR050731">
    <property type="entry name" value="HRD1_E3_ubiq-ligases"/>
</dbReference>
<evidence type="ECO:0000256" key="10">
    <source>
        <dbReference type="ARBA" id="ARBA00022786"/>
    </source>
</evidence>
<dbReference type="PANTHER" id="PTHR22763">
    <property type="entry name" value="RING ZINC FINGER PROTEIN"/>
    <property type="match status" value="1"/>
</dbReference>
<feature type="region of interest" description="Disordered" evidence="16">
    <location>
        <begin position="417"/>
        <end position="534"/>
    </location>
</feature>
<evidence type="ECO:0000256" key="12">
    <source>
        <dbReference type="ARBA" id="ARBA00022833"/>
    </source>
</evidence>
<dbReference type="CDD" id="cd16479">
    <property type="entry name" value="RING-H2_synoviolin"/>
    <property type="match status" value="1"/>
</dbReference>
<keyword evidence="7 17" id="KW-0812">Transmembrane</keyword>
<feature type="compositionally biased region" description="Polar residues" evidence="16">
    <location>
        <begin position="577"/>
        <end position="590"/>
    </location>
</feature>
<dbReference type="InterPro" id="IPR018808">
    <property type="entry name" value="Muniscin_C"/>
</dbReference>
<feature type="compositionally biased region" description="Low complexity" evidence="16">
    <location>
        <begin position="1291"/>
        <end position="1341"/>
    </location>
</feature>
<feature type="compositionally biased region" description="Low complexity" evidence="16">
    <location>
        <begin position="1210"/>
        <end position="1231"/>
    </location>
</feature>
<dbReference type="GO" id="GO:0043161">
    <property type="term" value="P:proteasome-mediated ubiquitin-dependent protein catabolic process"/>
    <property type="evidence" value="ECO:0007669"/>
    <property type="project" value="TreeGrafter"/>
</dbReference>
<feature type="compositionally biased region" description="Acidic residues" evidence="16">
    <location>
        <begin position="1793"/>
        <end position="1808"/>
    </location>
</feature>
<feature type="compositionally biased region" description="Pro residues" evidence="16">
    <location>
        <begin position="1281"/>
        <end position="1290"/>
    </location>
</feature>
<dbReference type="GO" id="GO:0036503">
    <property type="term" value="P:ERAD pathway"/>
    <property type="evidence" value="ECO:0007669"/>
    <property type="project" value="TreeGrafter"/>
</dbReference>
<feature type="region of interest" description="Disordered" evidence="16">
    <location>
        <begin position="1209"/>
        <end position="1244"/>
    </location>
</feature>
<dbReference type="PANTHER" id="PTHR22763:SF184">
    <property type="entry name" value="E3 UBIQUITIN-PROTEIN LIGASE SYNOVIOLIN"/>
    <property type="match status" value="1"/>
</dbReference>
<feature type="compositionally biased region" description="Low complexity" evidence="16">
    <location>
        <begin position="1716"/>
        <end position="1728"/>
    </location>
</feature>
<reference evidence="20" key="1">
    <citation type="submission" date="2021-07" db="EMBL/GenBank/DDBJ databases">
        <title>Draft genome of Mortierella alpina, strain LL118, isolated from an aspen leaf litter sample.</title>
        <authorList>
            <person name="Yang S."/>
            <person name="Vinatzer B.A."/>
        </authorList>
    </citation>
    <scope>NUCLEOTIDE SEQUENCE</scope>
    <source>
        <strain evidence="20">LL118</strain>
    </source>
</reference>
<feature type="transmembrane region" description="Helical" evidence="17">
    <location>
        <begin position="1006"/>
        <end position="1023"/>
    </location>
</feature>
<evidence type="ECO:0000256" key="6">
    <source>
        <dbReference type="ARBA" id="ARBA00022679"/>
    </source>
</evidence>
<evidence type="ECO:0000313" key="20">
    <source>
        <dbReference type="EMBL" id="KAG9326700.1"/>
    </source>
</evidence>
<comment type="pathway">
    <text evidence="3">Protein modification; protein ubiquitination.</text>
</comment>
<dbReference type="Pfam" id="PF13639">
    <property type="entry name" value="zf-RING_2"/>
    <property type="match status" value="1"/>
</dbReference>
<evidence type="ECO:0000313" key="21">
    <source>
        <dbReference type="Proteomes" id="UP000717515"/>
    </source>
</evidence>
<evidence type="ECO:0000256" key="17">
    <source>
        <dbReference type="SAM" id="Phobius"/>
    </source>
</evidence>
<dbReference type="SUPFAM" id="SSF103657">
    <property type="entry name" value="BAR/IMD domain-like"/>
    <property type="match status" value="1"/>
</dbReference>
<feature type="region of interest" description="Disordered" evidence="16">
    <location>
        <begin position="1281"/>
        <end position="1341"/>
    </location>
</feature>
<feature type="transmembrane region" description="Helical" evidence="17">
    <location>
        <begin position="908"/>
        <end position="928"/>
    </location>
</feature>
<keyword evidence="10" id="KW-0833">Ubl conjugation pathway</keyword>
<evidence type="ECO:0000256" key="7">
    <source>
        <dbReference type="ARBA" id="ARBA00022692"/>
    </source>
</evidence>
<dbReference type="PROSITE" id="PS50089">
    <property type="entry name" value="ZF_RING_2"/>
    <property type="match status" value="1"/>
</dbReference>
<keyword evidence="11" id="KW-0256">Endoplasmic reticulum</keyword>
<feature type="region of interest" description="Disordered" evidence="16">
    <location>
        <begin position="292"/>
        <end position="326"/>
    </location>
</feature>
<dbReference type="Proteomes" id="UP000717515">
    <property type="component" value="Unassembled WGS sequence"/>
</dbReference>
<feature type="transmembrane region" description="Helical" evidence="17">
    <location>
        <begin position="949"/>
        <end position="969"/>
    </location>
</feature>
<feature type="region of interest" description="Disordered" evidence="16">
    <location>
        <begin position="1603"/>
        <end position="1655"/>
    </location>
</feature>
<dbReference type="GO" id="GO:0005789">
    <property type="term" value="C:endoplasmic reticulum membrane"/>
    <property type="evidence" value="ECO:0007669"/>
    <property type="project" value="UniProtKB-SubCell"/>
</dbReference>
<accession>A0A9P8ABN0</accession>
<evidence type="ECO:0000256" key="5">
    <source>
        <dbReference type="ARBA" id="ARBA00012483"/>
    </source>
</evidence>
<comment type="subcellular location">
    <subcellularLocation>
        <location evidence="2">Endoplasmic reticulum membrane</location>
        <topology evidence="2">Multi-pass membrane protein</topology>
    </subcellularLocation>
</comment>
<feature type="compositionally biased region" description="Gly residues" evidence="16">
    <location>
        <begin position="1497"/>
        <end position="1507"/>
    </location>
</feature>
<organism evidence="20 21">
    <name type="scientific">Mortierella alpina</name>
    <name type="common">Oleaginous fungus</name>
    <name type="synonym">Mortierella renispora</name>
    <dbReference type="NCBI Taxonomy" id="64518"/>
    <lineage>
        <taxon>Eukaryota</taxon>
        <taxon>Fungi</taxon>
        <taxon>Fungi incertae sedis</taxon>
        <taxon>Mucoromycota</taxon>
        <taxon>Mortierellomycotina</taxon>
        <taxon>Mortierellomycetes</taxon>
        <taxon>Mortierellales</taxon>
        <taxon>Mortierellaceae</taxon>
        <taxon>Mortierella</taxon>
    </lineage>
</organism>
<feature type="compositionally biased region" description="Polar residues" evidence="16">
    <location>
        <begin position="439"/>
        <end position="463"/>
    </location>
</feature>
<keyword evidence="13 17" id="KW-1133">Transmembrane helix</keyword>
<feature type="region of interest" description="Disordered" evidence="16">
    <location>
        <begin position="1467"/>
        <end position="1543"/>
    </location>
</feature>
<comment type="similarity">
    <text evidence="4">Belongs to the HRD1 family.</text>
</comment>
<protein>
    <recommendedName>
        <fullName evidence="5">RING-type E3 ubiquitin transferase</fullName>
        <ecNumber evidence="5">2.3.2.27</ecNumber>
    </recommendedName>
</protein>
<dbReference type="PROSITE" id="PS51072">
    <property type="entry name" value="MHD"/>
    <property type="match status" value="1"/>
</dbReference>
<evidence type="ECO:0000256" key="11">
    <source>
        <dbReference type="ARBA" id="ARBA00022824"/>
    </source>
</evidence>
<evidence type="ECO:0000256" key="9">
    <source>
        <dbReference type="ARBA" id="ARBA00022771"/>
    </source>
</evidence>
<feature type="compositionally biased region" description="Low complexity" evidence="16">
    <location>
        <begin position="1467"/>
        <end position="1496"/>
    </location>
</feature>
<comment type="caution">
    <text evidence="20">The sequence shown here is derived from an EMBL/GenBank/DDBJ whole genome shotgun (WGS) entry which is preliminary data.</text>
</comment>
<dbReference type="InterPro" id="IPR027267">
    <property type="entry name" value="AH/BAR_dom_sf"/>
</dbReference>
<evidence type="ECO:0000256" key="15">
    <source>
        <dbReference type="PROSITE-ProRule" id="PRU00175"/>
    </source>
</evidence>
<dbReference type="EMBL" id="JAIFTL010000015">
    <property type="protein sequence ID" value="KAG9326700.1"/>
    <property type="molecule type" value="Genomic_DNA"/>
</dbReference>
<evidence type="ECO:0000256" key="1">
    <source>
        <dbReference type="ARBA" id="ARBA00000900"/>
    </source>
</evidence>
<feature type="region of interest" description="Disordered" evidence="16">
    <location>
        <begin position="562"/>
        <end position="600"/>
    </location>
</feature>
<evidence type="ECO:0000259" key="19">
    <source>
        <dbReference type="PROSITE" id="PS51072"/>
    </source>
</evidence>
<keyword evidence="14 17" id="KW-0472">Membrane</keyword>
<feature type="transmembrane region" description="Helical" evidence="17">
    <location>
        <begin position="1128"/>
        <end position="1149"/>
    </location>
</feature>
<comment type="catalytic activity">
    <reaction evidence="1">
        <text>S-ubiquitinyl-[E2 ubiquitin-conjugating enzyme]-L-cysteine + [acceptor protein]-L-lysine = [E2 ubiquitin-conjugating enzyme]-L-cysteine + N(6)-ubiquitinyl-[acceptor protein]-L-lysine.</text>
        <dbReference type="EC" id="2.3.2.27"/>
    </reaction>
</comment>
<dbReference type="Pfam" id="PF10291">
    <property type="entry name" value="muHD"/>
    <property type="match status" value="1"/>
</dbReference>
<feature type="compositionally biased region" description="Polar residues" evidence="16">
    <location>
        <begin position="418"/>
        <end position="427"/>
    </location>
</feature>
<dbReference type="GO" id="GO:0008270">
    <property type="term" value="F:zinc ion binding"/>
    <property type="evidence" value="ECO:0007669"/>
    <property type="project" value="UniProtKB-KW"/>
</dbReference>
<evidence type="ECO:0000256" key="16">
    <source>
        <dbReference type="SAM" id="MobiDB-lite"/>
    </source>
</evidence>
<keyword evidence="12" id="KW-0862">Zinc</keyword>
<evidence type="ECO:0000259" key="18">
    <source>
        <dbReference type="PROSITE" id="PS50089"/>
    </source>
</evidence>
<dbReference type="SUPFAM" id="SSF57850">
    <property type="entry name" value="RING/U-box"/>
    <property type="match status" value="1"/>
</dbReference>
<feature type="compositionally biased region" description="Polar residues" evidence="16">
    <location>
        <begin position="485"/>
        <end position="506"/>
    </location>
</feature>
<sequence>MSQSKRRRGRKMASTLCSRDYEKERHFMSNWQTILRNGKANQVLFFISASGMCSSRNAHIEDMYAKSITKAFQKHFVTDTQALGTFTAPWEKLSAESSELASLHDQLSLRISNEIERPLRDYARIHPEWQNLPLAETNCIRIAKEFDEKQVKVTKYTRAVEKVSGKKAEAAEQKLMDYTKQLESTRTAWRLEGPVILQKYQDVDQGRLEHLKQTVTAFEAMQTETVLLIAEMSGRTSSSVAEFDPLMDMELFTSEVSVNMHSVITHDSASLHSNHSHPSNGDAIGSLEARRSDGVHKRGLTGSSQLSNLSFSTDRSVPQSKAASVDHTKTIDTMDHARSGSSVLGSALDVPTNHVDAEGFTIPPPDHGPWSDAGMSSNYDDEHSETSSFSQAPKMHLEIRQDSVTESNDEARAALERVTSTLKQTKTVSRRRPGRRESMYQSEDSSSAYNSFQSSPLSTGFTDSTRDAASTPPAMHSPGSRLFFNHSTTHLQPNAASFSPATSRASTLGLPSVSSPSYPTSSSGQQMIPPTPPLSLVNGGSGTTGLAPVSTLGIGQSLVAEPDSLTPTSPLSPMAPNFTTEESAPPTSSDGHGATVAEGGHHKRQVWVASVIEKVHAHTQAGEISKMMVTGEVILTLEDTVTGSDSESEAGAVVDAQGDHSNDKTKKAFLRLDNVQGLEKHIPNPAYLTAKEGAEGSYWVNMESLSQAMHSQRQQQHAGQGQGVVVLKYQVKTTEEDAKQKTMIPLLVHPAWKCEPHQTSLLINYKANVNCKLASRPGALPEEDSEAKQEYVQLTELSFLMPVSGEVASVQSRPTGMWNSDSNKMLWDVDSVVMSSSAAEPHKLLARFELNTGAGSGPSQPSATAVKFRVQGRLLSDLVVSLEKEKEDEKEPSSFGLNCTLGPTMARLAVYGAISTALAGGVIASAFAQRSNFYAACIYLYKSNACLMIILNLGLFLTIIAGHLVQIIFFGNLRTLEVEHLYERAWYAVTETCLAMTIFKDEFDTRFVVMFTVLLFLKVFHWLCQDRVESMEQSPEIPLSFHVRMVTMIAILVTLDVLLVLHSVELVRLKGPNMMIMFGFEYTLLATSLLASFGKYVLHTIDLRSEEPWENKSMLLFYLDLVADFVKLVTYLLFFMVILVCYGLPLHIIRDVYMTMRSFLQKCKDLIQYRKATRNMNERYPDASPADLAALSDPICIICREEMVDHQHQHTQAAAAADAGAGTGPETDTPARPATPRSSGSNTNVPKKLPCGHIFHFHCLKSWLERQQSCPTCRRLVLDPPTPAPTPVPQAPGDAAQGAGAPGAAHPAGAQQHGNLHPAGNHPAPNNANNNNAPAPPALGLGQNPVPYHGMGFTVLAPQGQYPLTGWHPQMMNGGALPGAFYPEGAQAGTGPAVGTTAATGGATGTAGTGAGAGLGAGAAGGGRGHPIPNYLLPHVSHPIPGFIPLFPVGAMPEVHHHNIWAAHAPAGQSGNSAFSSQQQQQGLGSGSGSESAAGSEAGGISTGDGASGSQPTTTSSTTPPTEPPLSGSAAILGSGNGSRLTTDQIPLTSLDALSDEQLQYLEENTRRGLQERLRILQAVESQIAESVGVLNRVLRAMPAAGTPFRSDTADPPSPVFGSTASTTTPPPLSSSTATEASAGSGTTASSASSSSSRSWAFGAGTSQVGLQSSLVGRGVHGLGSSSMATATAIREERHEGGGGVAAESQASDAEVLLASSSSSSPSPVPSSIGLSTGDDPVNRLSGQAAVGDDGGLVGGDRKGKAKKTEEELALEQEEEQKALAEAAGNHLLGVEADQDQDQDQDEDEEDAQCSPQEMVRRRWAQKDVSSARPQQL</sequence>
<dbReference type="SMART" id="SM00184">
    <property type="entry name" value="RING"/>
    <property type="match status" value="1"/>
</dbReference>
<keyword evidence="9 15" id="KW-0863">Zinc-finger</keyword>
<feature type="transmembrane region" description="Helical" evidence="17">
    <location>
        <begin position="1076"/>
        <end position="1098"/>
    </location>
</feature>
<dbReference type="EC" id="2.3.2.27" evidence="5"/>
<feature type="compositionally biased region" description="Low complexity" evidence="16">
    <location>
        <begin position="1618"/>
        <end position="1655"/>
    </location>
</feature>
<dbReference type="Pfam" id="PF25563">
    <property type="entry name" value="TPR_SYVN1_N"/>
    <property type="match status" value="1"/>
</dbReference>
<feature type="compositionally biased region" description="Basic and acidic residues" evidence="16">
    <location>
        <begin position="1756"/>
        <end position="1767"/>
    </location>
</feature>
<evidence type="ECO:0000256" key="4">
    <source>
        <dbReference type="ARBA" id="ARBA00010089"/>
    </source>
</evidence>
<evidence type="ECO:0000256" key="14">
    <source>
        <dbReference type="ARBA" id="ARBA00023136"/>
    </source>
</evidence>
<evidence type="ECO:0000256" key="13">
    <source>
        <dbReference type="ARBA" id="ARBA00022989"/>
    </source>
</evidence>
<proteinExistence type="inferred from homology"/>
<dbReference type="Gene3D" id="3.30.40.10">
    <property type="entry name" value="Zinc/RING finger domain, C3HC4 (zinc finger)"/>
    <property type="match status" value="1"/>
</dbReference>
<keyword evidence="6" id="KW-0808">Transferase</keyword>
<gene>
    <name evidence="20" type="ORF">KVV02_002896</name>
</gene>
<dbReference type="InterPro" id="IPR013083">
    <property type="entry name" value="Znf_RING/FYVE/PHD"/>
</dbReference>
<feature type="domain" description="MHD" evidence="19">
    <location>
        <begin position="630"/>
        <end position="911"/>
    </location>
</feature>
<feature type="compositionally biased region" description="Low complexity" evidence="16">
    <location>
        <begin position="511"/>
        <end position="523"/>
    </location>
</feature>
<feature type="compositionally biased region" description="Low complexity" evidence="16">
    <location>
        <begin position="1508"/>
        <end position="1529"/>
    </location>
</feature>
<dbReference type="InterPro" id="IPR058051">
    <property type="entry name" value="Znf_RING_synoviolin"/>
</dbReference>
<dbReference type="InterPro" id="IPR001841">
    <property type="entry name" value="Znf_RING"/>
</dbReference>
<evidence type="ECO:0000256" key="2">
    <source>
        <dbReference type="ARBA" id="ARBA00004477"/>
    </source>
</evidence>
<evidence type="ECO:0000256" key="3">
    <source>
        <dbReference type="ARBA" id="ARBA00004906"/>
    </source>
</evidence>
<feature type="region of interest" description="Disordered" evidence="16">
    <location>
        <begin position="360"/>
        <end position="393"/>
    </location>
</feature>